<evidence type="ECO:0000313" key="2">
    <source>
        <dbReference type="EMBL" id="SDZ73320.1"/>
    </source>
</evidence>
<reference evidence="3" key="1">
    <citation type="submission" date="2016-10" db="EMBL/GenBank/DDBJ databases">
        <authorList>
            <person name="Varghese N."/>
            <person name="Submissions S."/>
        </authorList>
    </citation>
    <scope>NUCLEOTIDE SEQUENCE [LARGE SCALE GENOMIC DNA]</scope>
    <source>
        <strain evidence="3">DSM 25157</strain>
    </source>
</reference>
<accession>A0A1H3VF19</accession>
<protein>
    <submittedName>
        <fullName evidence="2">Probable FeS assembly SUF system protein SufT</fullName>
    </submittedName>
</protein>
<organism evidence="2 3">
    <name type="scientific">Acidovorax soli</name>
    <dbReference type="NCBI Taxonomy" id="592050"/>
    <lineage>
        <taxon>Bacteria</taxon>
        <taxon>Pseudomonadati</taxon>
        <taxon>Pseudomonadota</taxon>
        <taxon>Betaproteobacteria</taxon>
        <taxon>Burkholderiales</taxon>
        <taxon>Comamonadaceae</taxon>
        <taxon>Acidovorax</taxon>
    </lineage>
</organism>
<keyword evidence="3" id="KW-1185">Reference proteome</keyword>
<dbReference type="STRING" id="592050.SAMN05421875_10185"/>
<evidence type="ECO:0000313" key="3">
    <source>
        <dbReference type="Proteomes" id="UP000199002"/>
    </source>
</evidence>
<dbReference type="EMBL" id="FNQJ01000001">
    <property type="protein sequence ID" value="SDZ73320.1"/>
    <property type="molecule type" value="Genomic_DNA"/>
</dbReference>
<dbReference type="PANTHER" id="PTHR42831">
    <property type="entry name" value="FE-S PROTEIN MATURATION AUXILIARY FACTOR YITW"/>
    <property type="match status" value="1"/>
</dbReference>
<feature type="domain" description="MIP18 family-like" evidence="1">
    <location>
        <begin position="86"/>
        <end position="158"/>
    </location>
</feature>
<dbReference type="InterPro" id="IPR052339">
    <property type="entry name" value="Fe-S_Maturation_MIP18"/>
</dbReference>
<gene>
    <name evidence="2" type="ORF">SAMN05421875_10185</name>
</gene>
<dbReference type="NCBIfam" id="TIGR03406">
    <property type="entry name" value="FeS_long_SufT"/>
    <property type="match status" value="1"/>
</dbReference>
<evidence type="ECO:0000259" key="1">
    <source>
        <dbReference type="Pfam" id="PF01883"/>
    </source>
</evidence>
<dbReference type="PANTHER" id="PTHR42831:SF1">
    <property type="entry name" value="FE-S PROTEIN MATURATION AUXILIARY FACTOR YITW"/>
    <property type="match status" value="1"/>
</dbReference>
<dbReference type="InterPro" id="IPR017776">
    <property type="entry name" value="FeS_assembly_SufT_put"/>
</dbReference>
<sequence>MMKRHREDVLINRPVRVERIPEGSPLDLAAGELAQLTQALGSSFTLLVDGQLVRLKGVDADAIGKPPPATLALPDKVELEDVSDLVWQTLKTCYDPEIPVDIVELGLIYRCDIEPLDSDQVKVWIDMSLTAPGCGMGESIAEEVCDKVLALPRVGEITLNLVFDPPWDRSRMSEAAMLALGL</sequence>
<dbReference type="SUPFAM" id="SSF117916">
    <property type="entry name" value="Fe-S cluster assembly (FSCA) domain-like"/>
    <property type="match status" value="1"/>
</dbReference>
<dbReference type="AlphaFoldDB" id="A0A1H3VF19"/>
<dbReference type="InterPro" id="IPR034904">
    <property type="entry name" value="FSCA_dom_sf"/>
</dbReference>
<dbReference type="InterPro" id="IPR002744">
    <property type="entry name" value="MIP18-like"/>
</dbReference>
<dbReference type="Proteomes" id="UP000199002">
    <property type="component" value="Unassembled WGS sequence"/>
</dbReference>
<proteinExistence type="predicted"/>
<dbReference type="Pfam" id="PF01883">
    <property type="entry name" value="FeS_assembly_P"/>
    <property type="match status" value="1"/>
</dbReference>
<dbReference type="Gene3D" id="3.30.300.130">
    <property type="entry name" value="Fe-S cluster assembly (FSCA)"/>
    <property type="match status" value="1"/>
</dbReference>
<name>A0A1H3VF19_9BURK</name>